<dbReference type="Gene3D" id="3.55.40.10">
    <property type="entry name" value="minor pseudopilin epsh domain"/>
    <property type="match status" value="1"/>
</dbReference>
<evidence type="ECO:0000256" key="4">
    <source>
        <dbReference type="ARBA" id="ARBA00022481"/>
    </source>
</evidence>
<evidence type="ECO:0000256" key="5">
    <source>
        <dbReference type="ARBA" id="ARBA00022519"/>
    </source>
</evidence>
<dbReference type="OrthoDB" id="2313614at2"/>
<feature type="domain" description="General secretion pathway GspH" evidence="12">
    <location>
        <begin position="84"/>
        <end position="213"/>
    </location>
</feature>
<dbReference type="Proteomes" id="UP000243180">
    <property type="component" value="Chromosome"/>
</dbReference>
<name>A0A1B4XEM6_9GAMM</name>
<evidence type="ECO:0000256" key="7">
    <source>
        <dbReference type="ARBA" id="ARBA00022989"/>
    </source>
</evidence>
<evidence type="ECO:0000259" key="12">
    <source>
        <dbReference type="Pfam" id="PF12019"/>
    </source>
</evidence>
<dbReference type="GO" id="GO:0015628">
    <property type="term" value="P:protein secretion by the type II secretion system"/>
    <property type="evidence" value="ECO:0007669"/>
    <property type="project" value="InterPro"/>
</dbReference>
<dbReference type="Pfam" id="PF07963">
    <property type="entry name" value="N_methyl"/>
    <property type="match status" value="1"/>
</dbReference>
<dbReference type="InterPro" id="IPR045584">
    <property type="entry name" value="Pilin-like"/>
</dbReference>
<dbReference type="InParanoid" id="A0A1B4XEM6"/>
<feature type="transmembrane region" description="Helical" evidence="11">
    <location>
        <begin position="48"/>
        <end position="69"/>
    </location>
</feature>
<keyword evidence="4" id="KW-0488">Methylation</keyword>
<keyword evidence="14" id="KW-1185">Reference proteome</keyword>
<dbReference type="GO" id="GO:0015627">
    <property type="term" value="C:type II protein secretion system complex"/>
    <property type="evidence" value="ECO:0007669"/>
    <property type="project" value="InterPro"/>
</dbReference>
<evidence type="ECO:0000256" key="3">
    <source>
        <dbReference type="ARBA" id="ARBA00022475"/>
    </source>
</evidence>
<evidence type="ECO:0000256" key="1">
    <source>
        <dbReference type="ARBA" id="ARBA00004377"/>
    </source>
</evidence>
<evidence type="ECO:0000256" key="6">
    <source>
        <dbReference type="ARBA" id="ARBA00022692"/>
    </source>
</evidence>
<sequence length="224" mass="23917">MRNEIHKPGRAIQKVHPFICLNMPFVCSKKSAISPFISWNIPFVRNRGLTMVELIIVLTVAGILAALAGPSMQKFVSSNRLTTQVNDLLADISLARSEAIKRNVNAGICASTSGTGCTVSGNWASGWLVYYVCPTGDPSGCTAGNNVVMKAHEALTGNNTLSGTRTDTGTNTTSSIDTMTFSKSGAFSSQTYTYKFTVCDPKRNQTRMIDITVVGQTSVSSGTC</sequence>
<evidence type="ECO:0000256" key="11">
    <source>
        <dbReference type="SAM" id="Phobius"/>
    </source>
</evidence>
<evidence type="ECO:0000256" key="10">
    <source>
        <dbReference type="ARBA" id="ARBA00030775"/>
    </source>
</evidence>
<dbReference type="InterPro" id="IPR022346">
    <property type="entry name" value="T2SS_GspH"/>
</dbReference>
<dbReference type="GO" id="GO:0005886">
    <property type="term" value="C:plasma membrane"/>
    <property type="evidence" value="ECO:0007669"/>
    <property type="project" value="UniProtKB-SubCell"/>
</dbReference>
<keyword evidence="3" id="KW-1003">Cell membrane</keyword>
<comment type="subcellular location">
    <subcellularLocation>
        <location evidence="1">Cell inner membrane</location>
        <topology evidence="1">Single-pass membrane protein</topology>
    </subcellularLocation>
</comment>
<evidence type="ECO:0000256" key="9">
    <source>
        <dbReference type="ARBA" id="ARBA00025772"/>
    </source>
</evidence>
<keyword evidence="5" id="KW-0997">Cell inner membrane</keyword>
<dbReference type="InterPro" id="IPR012902">
    <property type="entry name" value="N_methyl_site"/>
</dbReference>
<evidence type="ECO:0000313" key="14">
    <source>
        <dbReference type="Proteomes" id="UP000243180"/>
    </source>
</evidence>
<dbReference type="SUPFAM" id="SSF54523">
    <property type="entry name" value="Pili subunits"/>
    <property type="match status" value="1"/>
</dbReference>
<keyword evidence="8 11" id="KW-0472">Membrane</keyword>
<organism evidence="13 14">
    <name type="scientific">Sulfuricaulis limicola</name>
    <dbReference type="NCBI Taxonomy" id="1620215"/>
    <lineage>
        <taxon>Bacteria</taxon>
        <taxon>Pseudomonadati</taxon>
        <taxon>Pseudomonadota</taxon>
        <taxon>Gammaproteobacteria</taxon>
        <taxon>Acidiferrobacterales</taxon>
        <taxon>Acidiferrobacteraceae</taxon>
        <taxon>Sulfuricaulis</taxon>
    </lineage>
</organism>
<comment type="similarity">
    <text evidence="9">Belongs to the GSP H family.</text>
</comment>
<dbReference type="RefSeq" id="WP_148664982.1">
    <property type="nucleotide sequence ID" value="NZ_AP014879.1"/>
</dbReference>
<dbReference type="AlphaFoldDB" id="A0A1B4XEM6"/>
<gene>
    <name evidence="13" type="ORF">SCL_0931</name>
</gene>
<protein>
    <recommendedName>
        <fullName evidence="2">Type II secretion system protein H</fullName>
    </recommendedName>
    <alternativeName>
        <fullName evidence="10">General secretion pathway protein H</fullName>
    </alternativeName>
</protein>
<dbReference type="KEGG" id="slim:SCL_0931"/>
<proteinExistence type="inferred from homology"/>
<dbReference type="EMBL" id="AP014879">
    <property type="protein sequence ID" value="BAV33248.1"/>
    <property type="molecule type" value="Genomic_DNA"/>
</dbReference>
<accession>A0A1B4XEM6</accession>
<dbReference type="NCBIfam" id="TIGR02532">
    <property type="entry name" value="IV_pilin_GFxxxE"/>
    <property type="match status" value="1"/>
</dbReference>
<dbReference type="Pfam" id="PF12019">
    <property type="entry name" value="GspH"/>
    <property type="match status" value="1"/>
</dbReference>
<evidence type="ECO:0000256" key="8">
    <source>
        <dbReference type="ARBA" id="ARBA00023136"/>
    </source>
</evidence>
<reference evidence="13 14" key="1">
    <citation type="submission" date="2015-05" db="EMBL/GenBank/DDBJ databases">
        <title>Complete genome sequence of a sulfur-oxidizing gammaproteobacterium strain HA5.</title>
        <authorList>
            <person name="Miura A."/>
            <person name="Kojima H."/>
            <person name="Fukui M."/>
        </authorList>
    </citation>
    <scope>NUCLEOTIDE SEQUENCE [LARGE SCALE GENOMIC DNA]</scope>
    <source>
        <strain evidence="13 14">HA5</strain>
    </source>
</reference>
<keyword evidence="7 11" id="KW-1133">Transmembrane helix</keyword>
<evidence type="ECO:0000256" key="2">
    <source>
        <dbReference type="ARBA" id="ARBA00021549"/>
    </source>
</evidence>
<keyword evidence="6 11" id="KW-0812">Transmembrane</keyword>
<evidence type="ECO:0000313" key="13">
    <source>
        <dbReference type="EMBL" id="BAV33248.1"/>
    </source>
</evidence>